<feature type="region of interest" description="Disordered" evidence="1">
    <location>
        <begin position="1"/>
        <end position="24"/>
    </location>
</feature>
<gene>
    <name evidence="3" type="ORF">OG469_21555</name>
</gene>
<sequence>MSKKHPRSLDGGDDGQGGTPMERLLRDALEARAGQISAHDLRPAAPPSRRVRRLRPVYVAAVPLFGLAAALAFSVLGFRGDNAAQRHDAPPAATVSGSPAPAVSEGPSPSPSPSASATTASPLALPDGPASSSSTTPGSGAAVPYNFRGVKFKVPAGWTVPTQSGNRLCVLSPGAPADATADSCAPYGVSLAVYNTAEEIERPIWPSMADLDSDSGWGTQPYCPIWGNPHDIGSGDTLKTVGKVVRTRDIVASKTISKTQWQVSCNSKENFTAQLWGLADDQVYIAAIGLKPEYQADLVSILDTLDLSSRPAPAAKAHQNDIAVTVEGLNPGQSVPNDGTMLQVSVTYRNTSQTNYPSVHPLLFAEWYAGSPGEVVSITAGSLERLDGTAWKALGLGVGSGMDYATQGKDAAFPLAPGQSRTVKYRMKLTREDGAGVLPVTAQAVLPYDGSGDLTLLGHKSTPVRVVVK</sequence>
<name>A0ABZ1WAP7_9ACTN</name>
<feature type="compositionally biased region" description="Low complexity" evidence="1">
    <location>
        <begin position="96"/>
        <end position="138"/>
    </location>
</feature>
<feature type="transmembrane region" description="Helical" evidence="2">
    <location>
        <begin position="57"/>
        <end position="78"/>
    </location>
</feature>
<evidence type="ECO:0000313" key="4">
    <source>
        <dbReference type="Proteomes" id="UP001432014"/>
    </source>
</evidence>
<feature type="region of interest" description="Disordered" evidence="1">
    <location>
        <begin position="85"/>
        <end position="138"/>
    </location>
</feature>
<evidence type="ECO:0000256" key="2">
    <source>
        <dbReference type="SAM" id="Phobius"/>
    </source>
</evidence>
<dbReference type="EMBL" id="CP108482">
    <property type="protein sequence ID" value="WUS57867.1"/>
    <property type="molecule type" value="Genomic_DNA"/>
</dbReference>
<keyword evidence="4" id="KW-1185">Reference proteome</keyword>
<evidence type="ECO:0008006" key="5">
    <source>
        <dbReference type="Google" id="ProtNLM"/>
    </source>
</evidence>
<protein>
    <recommendedName>
        <fullName evidence="5">DUF11 domain-containing protein</fullName>
    </recommendedName>
</protein>
<evidence type="ECO:0000313" key="3">
    <source>
        <dbReference type="EMBL" id="WUS57867.1"/>
    </source>
</evidence>
<evidence type="ECO:0000256" key="1">
    <source>
        <dbReference type="SAM" id="MobiDB-lite"/>
    </source>
</evidence>
<reference evidence="3 4" key="1">
    <citation type="submission" date="2022-10" db="EMBL/GenBank/DDBJ databases">
        <title>The complete genomes of actinobacterial strains from the NBC collection.</title>
        <authorList>
            <person name="Joergensen T.S."/>
            <person name="Alvarez Arevalo M."/>
            <person name="Sterndorff E.B."/>
            <person name="Faurdal D."/>
            <person name="Vuksanovic O."/>
            <person name="Mourched A.-S."/>
            <person name="Charusanti P."/>
            <person name="Shaw S."/>
            <person name="Blin K."/>
            <person name="Weber T."/>
        </authorList>
    </citation>
    <scope>NUCLEOTIDE SEQUENCE [LARGE SCALE GENOMIC DNA]</scope>
    <source>
        <strain evidence="3 4">NBC_01247</strain>
    </source>
</reference>
<keyword evidence="2" id="KW-1133">Transmembrane helix</keyword>
<dbReference type="Proteomes" id="UP001432014">
    <property type="component" value="Chromosome"/>
</dbReference>
<dbReference type="RefSeq" id="WP_329496293.1">
    <property type="nucleotide sequence ID" value="NZ_CP108460.1"/>
</dbReference>
<keyword evidence="2" id="KW-0472">Membrane</keyword>
<keyword evidence="2" id="KW-0812">Transmembrane</keyword>
<organism evidence="3 4">
    <name type="scientific">Kitasatospora herbaricolor</name>
    <dbReference type="NCBI Taxonomy" id="68217"/>
    <lineage>
        <taxon>Bacteria</taxon>
        <taxon>Bacillati</taxon>
        <taxon>Actinomycetota</taxon>
        <taxon>Actinomycetes</taxon>
        <taxon>Kitasatosporales</taxon>
        <taxon>Streptomycetaceae</taxon>
        <taxon>Kitasatospora</taxon>
    </lineage>
</organism>
<proteinExistence type="predicted"/>
<accession>A0ABZ1WAP7</accession>